<sequence length="330" mass="35333">MTDRARSDDRAGVIAGLYALGTGPWTMVPVTRGALGQIWKLSGDGRSWAVKELLFGCDEAQVAREAALRDSAADLGIASPRLHPARHGAHVTRVDSPGGGSWVKLYDWIDGAEADPSDPAVLDWFGRTMALLHRAGEGAVEGPGEWYERCPDDAAWEDVLKKVRDAGLAWADELDRFIATSVPRLGQWVTPSAPGGLVTSHLDLRPQNVLVGRDGPVLLDWDNAGPVSAEREFARAVHVWSGGNDVDIASARRLARAYREAGGRAVLTGPESFSMLFATALNYVHVQAETAVDPEVTPEQRDFGARQAVTCLRGAPDLGAVSRLVTALGT</sequence>
<dbReference type="InterPro" id="IPR011009">
    <property type="entry name" value="Kinase-like_dom_sf"/>
</dbReference>
<dbReference type="Gene3D" id="3.90.1200.10">
    <property type="match status" value="1"/>
</dbReference>
<evidence type="ECO:0000313" key="2">
    <source>
        <dbReference type="EMBL" id="MBB5814668.1"/>
    </source>
</evidence>
<keyword evidence="2" id="KW-0418">Kinase</keyword>
<dbReference type="SUPFAM" id="SSF56112">
    <property type="entry name" value="Protein kinase-like (PK-like)"/>
    <property type="match status" value="1"/>
</dbReference>
<reference evidence="2 3" key="1">
    <citation type="submission" date="2020-08" db="EMBL/GenBank/DDBJ databases">
        <title>Sequencing the genomes of 1000 actinobacteria strains.</title>
        <authorList>
            <person name="Klenk H.-P."/>
        </authorList>
    </citation>
    <scope>NUCLEOTIDE SEQUENCE [LARGE SCALE GENOMIC DNA]</scope>
    <source>
        <strain evidence="2 3">DSM 40129</strain>
    </source>
</reference>
<dbReference type="EMBL" id="JACHLX010000001">
    <property type="protein sequence ID" value="MBB5814668.1"/>
    <property type="molecule type" value="Genomic_DNA"/>
</dbReference>
<protein>
    <submittedName>
        <fullName evidence="2">Ser/Thr protein kinase RdoA (MazF antagonist)</fullName>
    </submittedName>
</protein>
<dbReference type="GO" id="GO:0016301">
    <property type="term" value="F:kinase activity"/>
    <property type="evidence" value="ECO:0007669"/>
    <property type="project" value="UniProtKB-KW"/>
</dbReference>
<dbReference type="InterPro" id="IPR002575">
    <property type="entry name" value="Aminoglycoside_PTrfase"/>
</dbReference>
<feature type="domain" description="Aminoglycoside phosphotransferase" evidence="1">
    <location>
        <begin position="28"/>
        <end position="263"/>
    </location>
</feature>
<evidence type="ECO:0000259" key="1">
    <source>
        <dbReference type="Pfam" id="PF01636"/>
    </source>
</evidence>
<dbReference type="Pfam" id="PF01636">
    <property type="entry name" value="APH"/>
    <property type="match status" value="1"/>
</dbReference>
<gene>
    <name evidence="2" type="ORF">HNR72_005696</name>
</gene>
<keyword evidence="3" id="KW-1185">Reference proteome</keyword>
<dbReference type="AlphaFoldDB" id="A0AA89Q6F1"/>
<comment type="caution">
    <text evidence="2">The sequence shown here is derived from an EMBL/GenBank/DDBJ whole genome shotgun (WGS) entry which is preliminary data.</text>
</comment>
<name>A0AA89Q6F1_STRCU</name>
<evidence type="ECO:0000313" key="3">
    <source>
        <dbReference type="Proteomes" id="UP000579531"/>
    </source>
</evidence>
<proteinExistence type="predicted"/>
<dbReference type="Proteomes" id="UP000579531">
    <property type="component" value="Unassembled WGS sequence"/>
</dbReference>
<organism evidence="2 3">
    <name type="scientific">Streptomyces collinus</name>
    <dbReference type="NCBI Taxonomy" id="42684"/>
    <lineage>
        <taxon>Bacteria</taxon>
        <taxon>Bacillati</taxon>
        <taxon>Actinomycetota</taxon>
        <taxon>Actinomycetes</taxon>
        <taxon>Kitasatosporales</taxon>
        <taxon>Streptomycetaceae</taxon>
        <taxon>Streptomyces</taxon>
    </lineage>
</organism>
<keyword evidence="2" id="KW-0808">Transferase</keyword>
<accession>A0AA89Q6F1</accession>